<feature type="compositionally biased region" description="Acidic residues" evidence="1">
    <location>
        <begin position="58"/>
        <end position="86"/>
    </location>
</feature>
<name>A0A6V8MNY9_9BACT</name>
<proteinExistence type="predicted"/>
<dbReference type="AlphaFoldDB" id="A0A6V8MNY9"/>
<reference evidence="3" key="1">
    <citation type="submission" date="2020-06" db="EMBL/GenBank/DDBJ databases">
        <title>Draft genomic sequence of Geomonas sp. Red330.</title>
        <authorList>
            <person name="Itoh H."/>
            <person name="Zhenxing X."/>
            <person name="Ushijima N."/>
            <person name="Masuda Y."/>
            <person name="Shiratori Y."/>
            <person name="Senoo K."/>
        </authorList>
    </citation>
    <scope>NUCLEOTIDE SEQUENCE [LARGE SCALE GENOMIC DNA]</scope>
    <source>
        <strain evidence="3">Red330</strain>
    </source>
</reference>
<keyword evidence="3" id="KW-1185">Reference proteome</keyword>
<protein>
    <submittedName>
        <fullName evidence="2">Uncharacterized protein</fullName>
    </submittedName>
</protein>
<accession>A0A6V8MNY9</accession>
<dbReference type="EMBL" id="BLXX01000014">
    <property type="protein sequence ID" value="GFO61423.1"/>
    <property type="molecule type" value="Genomic_DNA"/>
</dbReference>
<sequence length="86" mass="10179">METQKPQRLCSEIQLFDLCDLDTCCQKDGRYCTNPEVLERFEAIKEEDERSPQQYLGEEFDEEEEEEEEGEADDSYGDDSYEDDDM</sequence>
<evidence type="ECO:0000313" key="3">
    <source>
        <dbReference type="Proteomes" id="UP000556026"/>
    </source>
</evidence>
<organism evidence="2 3">
    <name type="scientific">Geomonas silvestris</name>
    <dbReference type="NCBI Taxonomy" id="2740184"/>
    <lineage>
        <taxon>Bacteria</taxon>
        <taxon>Pseudomonadati</taxon>
        <taxon>Thermodesulfobacteriota</taxon>
        <taxon>Desulfuromonadia</taxon>
        <taxon>Geobacterales</taxon>
        <taxon>Geobacteraceae</taxon>
        <taxon>Geomonas</taxon>
    </lineage>
</organism>
<dbReference type="RefSeq" id="WP_183356217.1">
    <property type="nucleotide sequence ID" value="NZ_BLXX01000014.1"/>
</dbReference>
<evidence type="ECO:0000313" key="2">
    <source>
        <dbReference type="EMBL" id="GFO61423.1"/>
    </source>
</evidence>
<comment type="caution">
    <text evidence="2">The sequence shown here is derived from an EMBL/GenBank/DDBJ whole genome shotgun (WGS) entry which is preliminary data.</text>
</comment>
<dbReference type="Proteomes" id="UP000556026">
    <property type="component" value="Unassembled WGS sequence"/>
</dbReference>
<feature type="region of interest" description="Disordered" evidence="1">
    <location>
        <begin position="43"/>
        <end position="86"/>
    </location>
</feature>
<gene>
    <name evidence="2" type="ORF">GMST_37480</name>
</gene>
<evidence type="ECO:0000256" key="1">
    <source>
        <dbReference type="SAM" id="MobiDB-lite"/>
    </source>
</evidence>